<accession>A0AAV0AWC1</accession>
<sequence>MSRATPKQNDKLRSQEIPVLRMPSSWVYLIDDGSDDSFEGMLSLIELFSSRTMLPVASHVLQLIGLVLNSSCSLRSHTLNFHQDPTVHTAARVASRAMSILRSLIQTCGPGTVLCCLPGHKSNSESDPSHMADLEATKSTKNLDCGENLVLKRLTSASNVWEILSANLETASSTSSNLGKLAIIRLGGWDLLELLVQAWELDSEKQRSTKRTLGGTVTQASNSIDAISFSPHLLRQFSLLSFGGRRIDPRVLDIIFEPFSQRASEEKSYPWGNSINSADRARKLALRLLSLLQDLDSNGLFDLGRLRQDTVIKMRMLQTDSFNLFVDMLPFERKKYNAQLLLLYLEAVTRPSNSTDLKPLKDTSKQGKSNGSNGSLSSFLSVNKSGLRRNLSQNSLVLDQQGQIKSSSSNFNEFPTAAYIVEKIFSRLLTEIPNSEKNESSKVDVEVIAVEDEEEEEEELKRMKLKADIIEADLRYTNVLNKLINLLDKIYDENGKKTDETETKDWMKAIVNCEIEGHEKNKLRNVLIGTNRKTIINYSNKFSVQNGSKNKRNDKGTNGGTLNELSSEDDLGLKEKRPTRIEELQDLETELNYSRLKLDRTLNCLEIKYCQKKITI</sequence>
<protein>
    <submittedName>
        <fullName evidence="2">Expressed protein</fullName>
    </submittedName>
</protein>
<feature type="region of interest" description="Disordered" evidence="1">
    <location>
        <begin position="546"/>
        <end position="569"/>
    </location>
</feature>
<proteinExistence type="predicted"/>
<evidence type="ECO:0000313" key="3">
    <source>
        <dbReference type="Proteomes" id="UP001153365"/>
    </source>
</evidence>
<dbReference type="EMBL" id="CALTRL010002006">
    <property type="protein sequence ID" value="CAH7674438.1"/>
    <property type="molecule type" value="Genomic_DNA"/>
</dbReference>
<organism evidence="2 3">
    <name type="scientific">Phakopsora pachyrhizi</name>
    <name type="common">Asian soybean rust disease fungus</name>
    <dbReference type="NCBI Taxonomy" id="170000"/>
    <lineage>
        <taxon>Eukaryota</taxon>
        <taxon>Fungi</taxon>
        <taxon>Dikarya</taxon>
        <taxon>Basidiomycota</taxon>
        <taxon>Pucciniomycotina</taxon>
        <taxon>Pucciniomycetes</taxon>
        <taxon>Pucciniales</taxon>
        <taxon>Phakopsoraceae</taxon>
        <taxon>Phakopsora</taxon>
    </lineage>
</organism>
<dbReference type="AlphaFoldDB" id="A0AAV0AWC1"/>
<comment type="caution">
    <text evidence="2">The sequence shown here is derived from an EMBL/GenBank/DDBJ whole genome shotgun (WGS) entry which is preliminary data.</text>
</comment>
<reference evidence="2" key="1">
    <citation type="submission" date="2022-06" db="EMBL/GenBank/DDBJ databases">
        <authorList>
            <consortium name="SYNGENTA / RWTH Aachen University"/>
        </authorList>
    </citation>
    <scope>NUCLEOTIDE SEQUENCE</scope>
</reference>
<feature type="region of interest" description="Disordered" evidence="1">
    <location>
        <begin position="354"/>
        <end position="377"/>
    </location>
</feature>
<evidence type="ECO:0000256" key="1">
    <source>
        <dbReference type="SAM" id="MobiDB-lite"/>
    </source>
</evidence>
<dbReference type="Proteomes" id="UP001153365">
    <property type="component" value="Unassembled WGS sequence"/>
</dbReference>
<keyword evidence="3" id="KW-1185">Reference proteome</keyword>
<gene>
    <name evidence="2" type="ORF">PPACK8108_LOCUS9346</name>
</gene>
<name>A0AAV0AWC1_PHAPC</name>
<evidence type="ECO:0000313" key="2">
    <source>
        <dbReference type="EMBL" id="CAH7674438.1"/>
    </source>
</evidence>
<feature type="compositionally biased region" description="Low complexity" evidence="1">
    <location>
        <begin position="366"/>
        <end position="377"/>
    </location>
</feature>